<dbReference type="OrthoDB" id="7051554at2"/>
<name>A0A518E045_9BACT</name>
<dbReference type="PANTHER" id="PTHR34512">
    <property type="entry name" value="CELL SURFACE PROTEIN"/>
    <property type="match status" value="1"/>
</dbReference>
<evidence type="ECO:0000256" key="1">
    <source>
        <dbReference type="SAM" id="MobiDB-lite"/>
    </source>
</evidence>
<evidence type="ECO:0000259" key="3">
    <source>
        <dbReference type="Pfam" id="PF13360"/>
    </source>
</evidence>
<dbReference type="Proteomes" id="UP000317648">
    <property type="component" value="Chromosome"/>
</dbReference>
<feature type="domain" description="Pyrrolo-quinoline quinone repeat" evidence="3">
    <location>
        <begin position="217"/>
        <end position="476"/>
    </location>
</feature>
<feature type="transmembrane region" description="Helical" evidence="2">
    <location>
        <begin position="93"/>
        <end position="111"/>
    </location>
</feature>
<accession>A0A518E045</accession>
<protein>
    <submittedName>
        <fullName evidence="4">Outer membrane biogenesis protein BamB</fullName>
    </submittedName>
</protein>
<keyword evidence="5" id="KW-1185">Reference proteome</keyword>
<feature type="transmembrane region" description="Helical" evidence="2">
    <location>
        <begin position="37"/>
        <end position="57"/>
    </location>
</feature>
<dbReference type="Pfam" id="PF13360">
    <property type="entry name" value="PQQ_2"/>
    <property type="match status" value="1"/>
</dbReference>
<dbReference type="SUPFAM" id="SSF50998">
    <property type="entry name" value="Quinoprotein alcohol dehydrogenase-like"/>
    <property type="match status" value="1"/>
</dbReference>
<dbReference type="InterPro" id="IPR002372">
    <property type="entry name" value="PQQ_rpt_dom"/>
</dbReference>
<organism evidence="4 5">
    <name type="scientific">Lignipirellula cremea</name>
    <dbReference type="NCBI Taxonomy" id="2528010"/>
    <lineage>
        <taxon>Bacteria</taxon>
        <taxon>Pseudomonadati</taxon>
        <taxon>Planctomycetota</taxon>
        <taxon>Planctomycetia</taxon>
        <taxon>Pirellulales</taxon>
        <taxon>Pirellulaceae</taxon>
        <taxon>Lignipirellula</taxon>
    </lineage>
</organism>
<evidence type="ECO:0000313" key="4">
    <source>
        <dbReference type="EMBL" id="QDU97455.1"/>
    </source>
</evidence>
<dbReference type="Gene3D" id="2.130.10.10">
    <property type="entry name" value="YVTN repeat-like/Quinoprotein amine dehydrogenase"/>
    <property type="match status" value="2"/>
</dbReference>
<dbReference type="EMBL" id="CP036433">
    <property type="protein sequence ID" value="QDU97455.1"/>
    <property type="molecule type" value="Genomic_DNA"/>
</dbReference>
<evidence type="ECO:0000256" key="2">
    <source>
        <dbReference type="SAM" id="Phobius"/>
    </source>
</evidence>
<feature type="region of interest" description="Disordered" evidence="1">
    <location>
        <begin position="1"/>
        <end position="30"/>
    </location>
</feature>
<sequence length="551" mass="60141">MSTPATEPEPPEDQESANQSPAANKAKRRPPRMTPPWHVYLLLLLWVAAIFALPAFGAEWDPAIINLIVQSLGALVFLNALVWFCFFSGHPRLLRYGLLGAIVLLVAGVLTTHRMHTTGAMTVAFERRPWFARWMGDAGRPEPVVTDPTAIELTATPDDYPRFLGIDVNGVIPDVRLARDWQAHPPQELWRVRVGEAWSGFAVVNGYAVTMEQYQNEELITCYRLADGRLEWKHATPGRHDTVMGGIGPRSTPTIDDSKVYALGASAMLSCLDGANGKSLWTVDLREKFQLGSDAGVAWGRAAAPLIVDDLVVVPVGGPPGGPYVSLAAFNKETGELVWQGGEQQVSYSSPMLAEISGVRQILIFNEGTFAGHDPETGKQSWITDWPGNSSGNATCSQPLVVGDDQLLLSKGYGGGSRLIQLSQTAGEWKLETLWEKSSLMKSKYSTPVLYQGALYGLSDGIMQSVDLKAGKLNWRGGRYGYGQILLAGDLLLVVAEDGRLLLLDPTPEKLSELGEIQALEGKTWNTFALSGDLLLLRNSTEAVCYRLQQR</sequence>
<dbReference type="InterPro" id="IPR011047">
    <property type="entry name" value="Quinoprotein_ADH-like_sf"/>
</dbReference>
<reference evidence="4 5" key="1">
    <citation type="submission" date="2019-02" db="EMBL/GenBank/DDBJ databases">
        <title>Deep-cultivation of Planctomycetes and their phenomic and genomic characterization uncovers novel biology.</title>
        <authorList>
            <person name="Wiegand S."/>
            <person name="Jogler M."/>
            <person name="Boedeker C."/>
            <person name="Pinto D."/>
            <person name="Vollmers J."/>
            <person name="Rivas-Marin E."/>
            <person name="Kohn T."/>
            <person name="Peeters S.H."/>
            <person name="Heuer A."/>
            <person name="Rast P."/>
            <person name="Oberbeckmann S."/>
            <person name="Bunk B."/>
            <person name="Jeske O."/>
            <person name="Meyerdierks A."/>
            <person name="Storesund J.E."/>
            <person name="Kallscheuer N."/>
            <person name="Luecker S."/>
            <person name="Lage O.M."/>
            <person name="Pohl T."/>
            <person name="Merkel B.J."/>
            <person name="Hornburger P."/>
            <person name="Mueller R.-W."/>
            <person name="Bruemmer F."/>
            <person name="Labrenz M."/>
            <person name="Spormann A.M."/>
            <person name="Op den Camp H."/>
            <person name="Overmann J."/>
            <person name="Amann R."/>
            <person name="Jetten M.S.M."/>
            <person name="Mascher T."/>
            <person name="Medema M.H."/>
            <person name="Devos D.P."/>
            <person name="Kaster A.-K."/>
            <person name="Ovreas L."/>
            <person name="Rohde M."/>
            <person name="Galperin M.Y."/>
            <person name="Jogler C."/>
        </authorList>
    </citation>
    <scope>NUCLEOTIDE SEQUENCE [LARGE SCALE GENOMIC DNA]</scope>
    <source>
        <strain evidence="4 5">Pla85_3_4</strain>
    </source>
</reference>
<dbReference type="KEGG" id="lcre:Pla8534_53030"/>
<gene>
    <name evidence="4" type="ORF">Pla8534_53030</name>
</gene>
<dbReference type="AlphaFoldDB" id="A0A518E045"/>
<feature type="transmembrane region" description="Helical" evidence="2">
    <location>
        <begin position="63"/>
        <end position="86"/>
    </location>
</feature>
<evidence type="ECO:0000313" key="5">
    <source>
        <dbReference type="Proteomes" id="UP000317648"/>
    </source>
</evidence>
<keyword evidence="2" id="KW-0812">Transmembrane</keyword>
<keyword evidence="2" id="KW-0472">Membrane</keyword>
<dbReference type="InterPro" id="IPR015943">
    <property type="entry name" value="WD40/YVTN_repeat-like_dom_sf"/>
</dbReference>
<proteinExistence type="predicted"/>
<keyword evidence="2" id="KW-1133">Transmembrane helix</keyword>
<dbReference type="RefSeq" id="WP_145056227.1">
    <property type="nucleotide sequence ID" value="NZ_CP036433.1"/>
</dbReference>
<dbReference type="PANTHER" id="PTHR34512:SF30">
    <property type="entry name" value="OUTER MEMBRANE PROTEIN ASSEMBLY FACTOR BAMB"/>
    <property type="match status" value="1"/>
</dbReference>